<dbReference type="Proteomes" id="UP000003639">
    <property type="component" value="Unassembled WGS sequence"/>
</dbReference>
<protein>
    <submittedName>
        <fullName evidence="1">Uncharacterized protein</fullName>
    </submittedName>
</protein>
<reference evidence="1 2" key="2">
    <citation type="submission" date="2007-06" db="EMBL/GenBank/DDBJ databases">
        <title>Draft genome sequence of Pseudoflavonifractor capillosus ATCC 29799.</title>
        <authorList>
            <person name="Sudarsanam P."/>
            <person name="Ley R."/>
            <person name="Guruge J."/>
            <person name="Turnbaugh P.J."/>
            <person name="Mahowald M."/>
            <person name="Liep D."/>
            <person name="Gordon J."/>
        </authorList>
    </citation>
    <scope>NUCLEOTIDE SEQUENCE [LARGE SCALE GENOMIC DNA]</scope>
    <source>
        <strain evidence="1 2">ATCC 29799</strain>
    </source>
</reference>
<organism evidence="1 2">
    <name type="scientific">Pseudoflavonifractor capillosus ATCC 29799</name>
    <dbReference type="NCBI Taxonomy" id="411467"/>
    <lineage>
        <taxon>Bacteria</taxon>
        <taxon>Bacillati</taxon>
        <taxon>Bacillota</taxon>
        <taxon>Clostridia</taxon>
        <taxon>Eubacteriales</taxon>
        <taxon>Oscillospiraceae</taxon>
        <taxon>Pseudoflavonifractor</taxon>
    </lineage>
</organism>
<keyword evidence="2" id="KW-1185">Reference proteome</keyword>
<dbReference type="EMBL" id="AAXG02000044">
    <property type="protein sequence ID" value="EDM98078.1"/>
    <property type="molecule type" value="Genomic_DNA"/>
</dbReference>
<reference evidence="1 2" key="1">
    <citation type="submission" date="2007-04" db="EMBL/GenBank/DDBJ databases">
        <authorList>
            <person name="Fulton L."/>
            <person name="Clifton S."/>
            <person name="Fulton B."/>
            <person name="Xu J."/>
            <person name="Minx P."/>
            <person name="Pepin K.H."/>
            <person name="Johnson M."/>
            <person name="Thiruvilangam P."/>
            <person name="Bhonagiri V."/>
            <person name="Nash W.E."/>
            <person name="Mardis E.R."/>
            <person name="Wilson R.K."/>
        </authorList>
    </citation>
    <scope>NUCLEOTIDE SEQUENCE [LARGE SCALE GENOMIC DNA]</scope>
    <source>
        <strain evidence="1 2">ATCC 29799</strain>
    </source>
</reference>
<name>A6P0U0_9FIRM</name>
<evidence type="ECO:0000313" key="1">
    <source>
        <dbReference type="EMBL" id="EDM98078.1"/>
    </source>
</evidence>
<accession>A6P0U0</accession>
<proteinExistence type="predicted"/>
<evidence type="ECO:0000313" key="2">
    <source>
        <dbReference type="Proteomes" id="UP000003639"/>
    </source>
</evidence>
<sequence>MEKHRPLPEFFQKGFAKRARMCYIFINTRYSCTVRYPLKKRAARIP</sequence>
<comment type="caution">
    <text evidence="1">The sequence shown here is derived from an EMBL/GenBank/DDBJ whole genome shotgun (WGS) entry which is preliminary data.</text>
</comment>
<dbReference type="AlphaFoldDB" id="A6P0U0"/>
<gene>
    <name evidence="1" type="ORF">BACCAP_04106</name>
</gene>